<dbReference type="GO" id="GO:0005886">
    <property type="term" value="C:plasma membrane"/>
    <property type="evidence" value="ECO:0007669"/>
    <property type="project" value="UniProtKB-SubCell"/>
</dbReference>
<keyword evidence="9" id="KW-1185">Reference proteome</keyword>
<dbReference type="PANTHER" id="PTHR33452">
    <property type="entry name" value="OXIDOREDUCTASE CATD-RELATED"/>
    <property type="match status" value="1"/>
</dbReference>
<name>A0A1H0T653_9ACTN</name>
<evidence type="ECO:0000256" key="3">
    <source>
        <dbReference type="ARBA" id="ARBA00022475"/>
    </source>
</evidence>
<evidence type="ECO:0000256" key="7">
    <source>
        <dbReference type="SAM" id="Phobius"/>
    </source>
</evidence>
<reference evidence="9" key="1">
    <citation type="submission" date="2016-10" db="EMBL/GenBank/DDBJ databases">
        <authorList>
            <person name="Varghese N."/>
            <person name="Submissions S."/>
        </authorList>
    </citation>
    <scope>NUCLEOTIDE SEQUENCE [LARGE SCALE GENOMIC DNA]</scope>
    <source>
        <strain evidence="9">DSM 46732</strain>
    </source>
</reference>
<gene>
    <name evidence="8" type="ORF">SAMN04487905_104339</name>
</gene>
<organism evidence="8 9">
    <name type="scientific">Actinopolyspora xinjiangensis</name>
    <dbReference type="NCBI Taxonomy" id="405564"/>
    <lineage>
        <taxon>Bacteria</taxon>
        <taxon>Bacillati</taxon>
        <taxon>Actinomycetota</taxon>
        <taxon>Actinomycetes</taxon>
        <taxon>Actinopolysporales</taxon>
        <taxon>Actinopolysporaceae</taxon>
        <taxon>Actinopolyspora</taxon>
    </lineage>
</organism>
<evidence type="ECO:0000256" key="1">
    <source>
        <dbReference type="ARBA" id="ARBA00004651"/>
    </source>
</evidence>
<dbReference type="EMBL" id="FNJR01000004">
    <property type="protein sequence ID" value="SDP48966.1"/>
    <property type="molecule type" value="Genomic_DNA"/>
</dbReference>
<feature type="transmembrane region" description="Helical" evidence="7">
    <location>
        <begin position="160"/>
        <end position="180"/>
    </location>
</feature>
<proteinExistence type="inferred from homology"/>
<comment type="subcellular location">
    <subcellularLocation>
        <location evidence="1">Cell membrane</location>
        <topology evidence="1">Multi-pass membrane protein</topology>
    </subcellularLocation>
</comment>
<evidence type="ECO:0000256" key="2">
    <source>
        <dbReference type="ARBA" id="ARBA00006679"/>
    </source>
</evidence>
<protein>
    <submittedName>
        <fullName evidence="8">Putative oxidoreductase</fullName>
    </submittedName>
</protein>
<keyword evidence="5 7" id="KW-1133">Transmembrane helix</keyword>
<evidence type="ECO:0000256" key="4">
    <source>
        <dbReference type="ARBA" id="ARBA00022692"/>
    </source>
</evidence>
<evidence type="ECO:0000313" key="9">
    <source>
        <dbReference type="Proteomes" id="UP000199497"/>
    </source>
</evidence>
<evidence type="ECO:0000256" key="5">
    <source>
        <dbReference type="ARBA" id="ARBA00022989"/>
    </source>
</evidence>
<dbReference type="Proteomes" id="UP000199497">
    <property type="component" value="Unassembled WGS sequence"/>
</dbReference>
<comment type="similarity">
    <text evidence="2">Belongs to the DoxX family.</text>
</comment>
<evidence type="ECO:0000256" key="6">
    <source>
        <dbReference type="ARBA" id="ARBA00023136"/>
    </source>
</evidence>
<accession>A0A1H0T653</accession>
<evidence type="ECO:0000313" key="8">
    <source>
        <dbReference type="EMBL" id="SDP48966.1"/>
    </source>
</evidence>
<dbReference type="AlphaFoldDB" id="A0A1H0T653"/>
<dbReference type="InterPro" id="IPR051907">
    <property type="entry name" value="DoxX-like_oxidoreductase"/>
</dbReference>
<dbReference type="Pfam" id="PF07681">
    <property type="entry name" value="DoxX"/>
    <property type="match status" value="1"/>
</dbReference>
<keyword evidence="3" id="KW-1003">Cell membrane</keyword>
<feature type="transmembrane region" description="Helical" evidence="7">
    <location>
        <begin position="120"/>
        <end position="140"/>
    </location>
</feature>
<sequence>MSGAHEPPTRPYGGSVELDYYDDDAYTDLEGRAPQRDLDLYDEFADSVNGRLWSGGTDFALLVLRLALGGVFLAHGARKLFGVLGGQGLDGTAGMLTDLGFRYPRLLAAVTGGVEFGGGILLVLGLFTPLAAAGLLGVMLNAVFTQRSEGFFLESGGVEYPAVLGAVALALLFAGPGRVAADNGRVWFRRPVASGLTGLLLAVAAAAVVLFVLR</sequence>
<dbReference type="STRING" id="405564.SAMN04487905_104339"/>
<keyword evidence="6 7" id="KW-0472">Membrane</keyword>
<dbReference type="PANTHER" id="PTHR33452:SF1">
    <property type="entry name" value="INNER MEMBRANE PROTEIN YPHA-RELATED"/>
    <property type="match status" value="1"/>
</dbReference>
<feature type="transmembrane region" description="Helical" evidence="7">
    <location>
        <begin position="192"/>
        <end position="213"/>
    </location>
</feature>
<keyword evidence="4 7" id="KW-0812">Transmembrane</keyword>
<dbReference type="InterPro" id="IPR032808">
    <property type="entry name" value="DoxX"/>
</dbReference>